<dbReference type="PANTHER" id="PTHR43322:SF5">
    <property type="entry name" value="1-DEOXY-D-XYLULOSE-5-PHOSPHATE SYNTHASE, CHLOROPLASTIC"/>
    <property type="match status" value="1"/>
</dbReference>
<dbReference type="CDD" id="cd07033">
    <property type="entry name" value="TPP_PYR_DXS_TK_like"/>
    <property type="match status" value="1"/>
</dbReference>
<dbReference type="RefSeq" id="WP_101184076.1">
    <property type="nucleotide sequence ID" value="NZ_CP031218.1"/>
</dbReference>
<reference evidence="7 8" key="1">
    <citation type="submission" date="2017-09" db="EMBL/GenBank/DDBJ databases">
        <title>Genomics of the genus Arcobacter.</title>
        <authorList>
            <person name="Perez-Cataluna A."/>
            <person name="Figueras M.J."/>
            <person name="Salas-Masso N."/>
        </authorList>
    </citation>
    <scope>NUCLEOTIDE SEQUENCE [LARGE SCALE GENOMIC DNA]</scope>
    <source>
        <strain evidence="7 8">DSM 18005</strain>
    </source>
</reference>
<evidence type="ECO:0000256" key="3">
    <source>
        <dbReference type="ARBA" id="ARBA00022679"/>
    </source>
</evidence>
<accession>A0A2N1J4C0</accession>
<dbReference type="GO" id="GO:0008661">
    <property type="term" value="F:1-deoxy-D-xylulose-5-phosphate synthase activity"/>
    <property type="evidence" value="ECO:0007669"/>
    <property type="project" value="InterPro"/>
</dbReference>
<dbReference type="Gene3D" id="3.40.50.970">
    <property type="match status" value="1"/>
</dbReference>
<proteinExistence type="predicted"/>
<dbReference type="SUPFAM" id="SSF52518">
    <property type="entry name" value="Thiamin diphosphate-binding fold (THDP-binding)"/>
    <property type="match status" value="1"/>
</dbReference>
<protein>
    <submittedName>
        <fullName evidence="7">Transketolase</fullName>
    </submittedName>
</protein>
<keyword evidence="5" id="KW-0786">Thiamine pyrophosphate</keyword>
<comment type="subunit">
    <text evidence="2">Homodimer.</text>
</comment>
<dbReference type="InterPro" id="IPR005477">
    <property type="entry name" value="Dxylulose-5-P_synthase"/>
</dbReference>
<keyword evidence="8" id="KW-1185">Reference proteome</keyword>
<dbReference type="GO" id="GO:0016114">
    <property type="term" value="P:terpenoid biosynthetic process"/>
    <property type="evidence" value="ECO:0007669"/>
    <property type="project" value="InterPro"/>
</dbReference>
<gene>
    <name evidence="7" type="ORF">CP960_04295</name>
</gene>
<evidence type="ECO:0000256" key="5">
    <source>
        <dbReference type="ARBA" id="ARBA00023052"/>
    </source>
</evidence>
<evidence type="ECO:0000313" key="8">
    <source>
        <dbReference type="Proteomes" id="UP000233248"/>
    </source>
</evidence>
<comment type="cofactor">
    <cofactor evidence="1">
        <name>Mg(2+)</name>
        <dbReference type="ChEBI" id="CHEBI:18420"/>
    </cofactor>
</comment>
<dbReference type="KEGG" id="ahs:AHALO_2568"/>
<dbReference type="OrthoDB" id="9803371at2"/>
<evidence type="ECO:0000313" key="7">
    <source>
        <dbReference type="EMBL" id="PKI81400.1"/>
    </source>
</evidence>
<dbReference type="PANTHER" id="PTHR43322">
    <property type="entry name" value="1-D-DEOXYXYLULOSE 5-PHOSPHATE SYNTHASE-RELATED"/>
    <property type="match status" value="1"/>
</dbReference>
<evidence type="ECO:0000256" key="1">
    <source>
        <dbReference type="ARBA" id="ARBA00001946"/>
    </source>
</evidence>
<evidence type="ECO:0000256" key="2">
    <source>
        <dbReference type="ARBA" id="ARBA00011738"/>
    </source>
</evidence>
<keyword evidence="3" id="KW-0808">Transferase</keyword>
<evidence type="ECO:0000259" key="6">
    <source>
        <dbReference type="Pfam" id="PF02779"/>
    </source>
</evidence>
<organism evidence="7 8">
    <name type="scientific">Malaciobacter halophilus</name>
    <dbReference type="NCBI Taxonomy" id="197482"/>
    <lineage>
        <taxon>Bacteria</taxon>
        <taxon>Pseudomonadati</taxon>
        <taxon>Campylobacterota</taxon>
        <taxon>Epsilonproteobacteria</taxon>
        <taxon>Campylobacterales</taxon>
        <taxon>Arcobacteraceae</taxon>
        <taxon>Malaciobacter</taxon>
    </lineage>
</organism>
<keyword evidence="4" id="KW-0460">Magnesium</keyword>
<feature type="domain" description="Transketolase-like pyrimidine-binding" evidence="6">
    <location>
        <begin position="14"/>
        <end position="160"/>
    </location>
</feature>
<dbReference type="Pfam" id="PF02779">
    <property type="entry name" value="Transket_pyr"/>
    <property type="match status" value="1"/>
</dbReference>
<dbReference type="Proteomes" id="UP000233248">
    <property type="component" value="Unassembled WGS sequence"/>
</dbReference>
<comment type="caution">
    <text evidence="7">The sequence shown here is derived from an EMBL/GenBank/DDBJ whole genome shotgun (WGS) entry which is preliminary data.</text>
</comment>
<dbReference type="InterPro" id="IPR005475">
    <property type="entry name" value="Transketolase-like_Pyr-bd"/>
</dbReference>
<dbReference type="InterPro" id="IPR029061">
    <property type="entry name" value="THDP-binding"/>
</dbReference>
<dbReference type="EMBL" id="NXIF01000016">
    <property type="protein sequence ID" value="PKI81400.1"/>
    <property type="molecule type" value="Genomic_DNA"/>
</dbReference>
<dbReference type="AlphaFoldDB" id="A0A2N1J4C0"/>
<sequence length="162" mass="18781">MSNLVSKQEVMKEIYKYFQKDEKMTLLAGDMGFAVLDEYFNNHSHRAFNIGICEQATISMSAGMFLAGLKPIVYSQVPFLVMRAYEQIRYDLNEHNMNVKLIGVGANNYFEKLGRSHCMDEDDIKMMKIFKNFLILSPTQNSLVTDIKKMFDYKGPVYVRCK</sequence>
<name>A0A2N1J4C0_9BACT</name>
<evidence type="ECO:0000256" key="4">
    <source>
        <dbReference type="ARBA" id="ARBA00022842"/>
    </source>
</evidence>